<dbReference type="GO" id="GO:0005886">
    <property type="term" value="C:plasma membrane"/>
    <property type="evidence" value="ECO:0007669"/>
    <property type="project" value="TreeGrafter"/>
</dbReference>
<comment type="subcellular location">
    <subcellularLocation>
        <location evidence="2">Membrane</location>
    </subcellularLocation>
</comment>
<gene>
    <name evidence="11" type="ORF">FLL46_12390</name>
</gene>
<dbReference type="Gene3D" id="6.10.340.10">
    <property type="match status" value="1"/>
</dbReference>
<reference evidence="11 12" key="1">
    <citation type="submission" date="2019-07" db="EMBL/GenBank/DDBJ databases">
        <title>Draft genome for Aliikangiella sp. M105.</title>
        <authorList>
            <person name="Wang G."/>
        </authorList>
    </citation>
    <scope>NUCLEOTIDE SEQUENCE [LARGE SCALE GENOMIC DNA]</scope>
    <source>
        <strain evidence="11 12">M105</strain>
    </source>
</reference>
<feature type="transmembrane region" description="Helical" evidence="8">
    <location>
        <begin position="7"/>
        <end position="30"/>
    </location>
</feature>
<comment type="caution">
    <text evidence="11">The sequence shown here is derived from an EMBL/GenBank/DDBJ whole genome shotgun (WGS) entry which is preliminary data.</text>
</comment>
<proteinExistence type="predicted"/>
<dbReference type="AlphaFoldDB" id="A0A545UCQ9"/>
<protein>
    <recommendedName>
        <fullName evidence="3">histidine kinase</fullName>
        <ecNumber evidence="3">2.7.13.3</ecNumber>
    </recommendedName>
</protein>
<keyword evidence="7" id="KW-0902">Two-component regulatory system</keyword>
<dbReference type="Proteomes" id="UP000315439">
    <property type="component" value="Unassembled WGS sequence"/>
</dbReference>
<evidence type="ECO:0000313" key="11">
    <source>
        <dbReference type="EMBL" id="TQV87247.1"/>
    </source>
</evidence>
<feature type="transmembrane region" description="Helical" evidence="8">
    <location>
        <begin position="123"/>
        <end position="147"/>
    </location>
</feature>
<keyword evidence="8" id="KW-0472">Membrane</keyword>
<evidence type="ECO:0000256" key="1">
    <source>
        <dbReference type="ARBA" id="ARBA00000085"/>
    </source>
</evidence>
<evidence type="ECO:0000313" key="12">
    <source>
        <dbReference type="Proteomes" id="UP000315439"/>
    </source>
</evidence>
<dbReference type="RefSeq" id="WP_142893838.1">
    <property type="nucleotide sequence ID" value="NZ_ML660164.1"/>
</dbReference>
<evidence type="ECO:0000256" key="5">
    <source>
        <dbReference type="ARBA" id="ARBA00022679"/>
    </source>
</evidence>
<dbReference type="EC" id="2.7.13.3" evidence="3"/>
<dbReference type="InterPro" id="IPR005467">
    <property type="entry name" value="His_kinase_dom"/>
</dbReference>
<dbReference type="PROSITE" id="PS50109">
    <property type="entry name" value="HIS_KIN"/>
    <property type="match status" value="1"/>
</dbReference>
<feature type="domain" description="Histidine kinase" evidence="9">
    <location>
        <begin position="207"/>
        <end position="412"/>
    </location>
</feature>
<keyword evidence="8" id="KW-0812">Transmembrane</keyword>
<keyword evidence="6 11" id="KW-0418">Kinase</keyword>
<organism evidence="11 12">
    <name type="scientific">Aliikangiella coralliicola</name>
    <dbReference type="NCBI Taxonomy" id="2592383"/>
    <lineage>
        <taxon>Bacteria</taxon>
        <taxon>Pseudomonadati</taxon>
        <taxon>Pseudomonadota</taxon>
        <taxon>Gammaproteobacteria</taxon>
        <taxon>Oceanospirillales</taxon>
        <taxon>Pleioneaceae</taxon>
        <taxon>Aliikangiella</taxon>
    </lineage>
</organism>
<dbReference type="OrthoDB" id="9121563at2"/>
<dbReference type="SUPFAM" id="SSF47384">
    <property type="entry name" value="Homodimeric domain of signal transducing histidine kinase"/>
    <property type="match status" value="1"/>
</dbReference>
<dbReference type="PANTHER" id="PTHR45436:SF16">
    <property type="entry name" value="HISTIDINE KINASE"/>
    <property type="match status" value="1"/>
</dbReference>
<dbReference type="EMBL" id="VIKS01000008">
    <property type="protein sequence ID" value="TQV87247.1"/>
    <property type="molecule type" value="Genomic_DNA"/>
</dbReference>
<dbReference type="Pfam" id="PF00512">
    <property type="entry name" value="HisKA"/>
    <property type="match status" value="1"/>
</dbReference>
<evidence type="ECO:0000256" key="8">
    <source>
        <dbReference type="SAM" id="Phobius"/>
    </source>
</evidence>
<name>A0A545UCQ9_9GAMM</name>
<evidence type="ECO:0000256" key="7">
    <source>
        <dbReference type="ARBA" id="ARBA00023012"/>
    </source>
</evidence>
<keyword evidence="12" id="KW-1185">Reference proteome</keyword>
<dbReference type="InterPro" id="IPR036097">
    <property type="entry name" value="HisK_dim/P_sf"/>
</dbReference>
<dbReference type="SMART" id="SM00388">
    <property type="entry name" value="HisKA"/>
    <property type="match status" value="1"/>
</dbReference>
<evidence type="ECO:0000256" key="2">
    <source>
        <dbReference type="ARBA" id="ARBA00004370"/>
    </source>
</evidence>
<sequence length="414" mass="47479">MTFRKNITSAFISFSILLSCLYGLLVWGAAYMTEDSLYEHILVKQKDKFMERYNQDKMFQPPQFGIVTGKILSIPLTINSKVILNQVVELDDKHHLQIVLDEKRWLVFSMEESDGPVDYAEPYLIGLILLIGSFVIFCGIGVGTVVARQLSEPLEDLVRQVKQSDPSKYQKITSHKNDDVRALANAFNSTMLRVQKFIRRESDFTQSVSHELRSPLTVIKVNLALMQQHLSDAELYQRMILRMTRATRNMESLTETFLLLAREENFSQTSTSFKPSGVFKQVIRAENERRAETLHEEEADGCHQGARRKLQLDWRFSDENAMTLNSNESLFEIITRNIVDNAFKYAKLKVSVIFRPNHLIVYNPISGSTETEIGAGVGLKIIQRICDALGWELKLSSTNKYFILRINFGHVKLI</sequence>
<dbReference type="GO" id="GO:0000155">
    <property type="term" value="F:phosphorelay sensor kinase activity"/>
    <property type="evidence" value="ECO:0007669"/>
    <property type="project" value="InterPro"/>
</dbReference>
<dbReference type="PROSITE" id="PS50885">
    <property type="entry name" value="HAMP"/>
    <property type="match status" value="1"/>
</dbReference>
<dbReference type="InterPro" id="IPR003661">
    <property type="entry name" value="HisK_dim/P_dom"/>
</dbReference>
<feature type="domain" description="HAMP" evidence="10">
    <location>
        <begin position="148"/>
        <end position="199"/>
    </location>
</feature>
<dbReference type="InterPro" id="IPR050428">
    <property type="entry name" value="TCS_sensor_his_kinase"/>
</dbReference>
<dbReference type="CDD" id="cd00082">
    <property type="entry name" value="HisKA"/>
    <property type="match status" value="1"/>
</dbReference>
<dbReference type="InterPro" id="IPR003660">
    <property type="entry name" value="HAMP_dom"/>
</dbReference>
<dbReference type="PANTHER" id="PTHR45436">
    <property type="entry name" value="SENSOR HISTIDINE KINASE YKOH"/>
    <property type="match status" value="1"/>
</dbReference>
<keyword evidence="8" id="KW-1133">Transmembrane helix</keyword>
<evidence type="ECO:0000259" key="9">
    <source>
        <dbReference type="PROSITE" id="PS50109"/>
    </source>
</evidence>
<evidence type="ECO:0000256" key="3">
    <source>
        <dbReference type="ARBA" id="ARBA00012438"/>
    </source>
</evidence>
<evidence type="ECO:0000256" key="6">
    <source>
        <dbReference type="ARBA" id="ARBA00022777"/>
    </source>
</evidence>
<comment type="catalytic activity">
    <reaction evidence="1">
        <text>ATP + protein L-histidine = ADP + protein N-phospho-L-histidine.</text>
        <dbReference type="EC" id="2.7.13.3"/>
    </reaction>
</comment>
<dbReference type="PROSITE" id="PS51257">
    <property type="entry name" value="PROKAR_LIPOPROTEIN"/>
    <property type="match status" value="1"/>
</dbReference>
<dbReference type="Gene3D" id="1.10.287.130">
    <property type="match status" value="1"/>
</dbReference>
<dbReference type="SUPFAM" id="SSF55874">
    <property type="entry name" value="ATPase domain of HSP90 chaperone/DNA topoisomerase II/histidine kinase"/>
    <property type="match status" value="1"/>
</dbReference>
<evidence type="ECO:0000259" key="10">
    <source>
        <dbReference type="PROSITE" id="PS50885"/>
    </source>
</evidence>
<evidence type="ECO:0000256" key="4">
    <source>
        <dbReference type="ARBA" id="ARBA00022553"/>
    </source>
</evidence>
<keyword evidence="4" id="KW-0597">Phosphoprotein</keyword>
<accession>A0A545UCQ9</accession>
<keyword evidence="5" id="KW-0808">Transferase</keyword>
<dbReference type="InterPro" id="IPR036890">
    <property type="entry name" value="HATPase_C_sf"/>
</dbReference>